<dbReference type="AlphaFoldDB" id="N1WNS9"/>
<dbReference type="STRING" id="1218598.LEP1GSC060_2998"/>
<evidence type="ECO:0000313" key="1">
    <source>
        <dbReference type="EMBL" id="EMY77443.1"/>
    </source>
</evidence>
<name>N1WNS9_9LEPT</name>
<dbReference type="EMBL" id="AOHC02000037">
    <property type="protein sequence ID" value="EMY77443.1"/>
    <property type="molecule type" value="Genomic_DNA"/>
</dbReference>
<keyword evidence="2" id="KW-1185">Reference proteome</keyword>
<accession>N1WNS9</accession>
<organism evidence="1 2">
    <name type="scientific">Leptospira weilii serovar Ranarum str. ICFT</name>
    <dbReference type="NCBI Taxonomy" id="1218598"/>
    <lineage>
        <taxon>Bacteria</taxon>
        <taxon>Pseudomonadati</taxon>
        <taxon>Spirochaetota</taxon>
        <taxon>Spirochaetia</taxon>
        <taxon>Leptospirales</taxon>
        <taxon>Leptospiraceae</taxon>
        <taxon>Leptospira</taxon>
    </lineage>
</organism>
<protein>
    <submittedName>
        <fullName evidence="1">Uncharacterized protein</fullName>
    </submittedName>
</protein>
<evidence type="ECO:0000313" key="2">
    <source>
        <dbReference type="Proteomes" id="UP000012313"/>
    </source>
</evidence>
<dbReference type="Proteomes" id="UP000012313">
    <property type="component" value="Unassembled WGS sequence"/>
</dbReference>
<gene>
    <name evidence="1" type="ORF">LEP1GSC060_2998</name>
</gene>
<proteinExistence type="predicted"/>
<comment type="caution">
    <text evidence="1">The sequence shown here is derived from an EMBL/GenBank/DDBJ whole genome shotgun (WGS) entry which is preliminary data.</text>
</comment>
<reference evidence="1" key="1">
    <citation type="submission" date="2013-03" db="EMBL/GenBank/DDBJ databases">
        <authorList>
            <person name="Harkins D.M."/>
            <person name="Durkin A.S."/>
            <person name="Brinkac L.M."/>
            <person name="Haft D.H."/>
            <person name="Selengut J.D."/>
            <person name="Sanka R."/>
            <person name="DePew J."/>
            <person name="Purushe J."/>
            <person name="Hartskeerl R.A."/>
            <person name="Ahmed A."/>
            <person name="van der Linden H."/>
            <person name="Goris M.G.A."/>
            <person name="Vinetz J.M."/>
            <person name="Sutton G.G."/>
            <person name="Nierman W.C."/>
            <person name="Fouts D.E."/>
        </authorList>
    </citation>
    <scope>NUCLEOTIDE SEQUENCE [LARGE SCALE GENOMIC DNA]</scope>
    <source>
        <strain evidence="1">ICFT</strain>
    </source>
</reference>
<sequence length="38" mass="4935">MTRLKFENYGMFQRLYFKFSLKHYKKRIDEISIHCLYW</sequence>